<dbReference type="Proteomes" id="UP000199071">
    <property type="component" value="Unassembled WGS sequence"/>
</dbReference>
<name>A0A1G6E007_9HYPH</name>
<accession>A0A1G6E007</accession>
<proteinExistence type="predicted"/>
<gene>
    <name evidence="2" type="ORF">SAMN02982931_03977</name>
</gene>
<feature type="signal peptide" evidence="1">
    <location>
        <begin position="1"/>
        <end position="22"/>
    </location>
</feature>
<evidence type="ECO:0000256" key="1">
    <source>
        <dbReference type="SAM" id="SignalP"/>
    </source>
</evidence>
<dbReference type="RefSeq" id="WP_175478545.1">
    <property type="nucleotide sequence ID" value="NZ_FMXQ01000009.1"/>
</dbReference>
<reference evidence="2 3" key="1">
    <citation type="submission" date="2016-10" db="EMBL/GenBank/DDBJ databases">
        <authorList>
            <person name="de Groot N.N."/>
        </authorList>
    </citation>
    <scope>NUCLEOTIDE SEQUENCE [LARGE SCALE GENOMIC DNA]</scope>
    <source>
        <strain evidence="2 3">ATCC 35022</strain>
    </source>
</reference>
<keyword evidence="3" id="KW-1185">Reference proteome</keyword>
<organism evidence="2 3">
    <name type="scientific">Bauldia litoralis</name>
    <dbReference type="NCBI Taxonomy" id="665467"/>
    <lineage>
        <taxon>Bacteria</taxon>
        <taxon>Pseudomonadati</taxon>
        <taxon>Pseudomonadota</taxon>
        <taxon>Alphaproteobacteria</taxon>
        <taxon>Hyphomicrobiales</taxon>
        <taxon>Kaistiaceae</taxon>
        <taxon>Bauldia</taxon>
    </lineage>
</organism>
<protein>
    <submittedName>
        <fullName evidence="2">Uncharacterized protein</fullName>
    </submittedName>
</protein>
<sequence>MRLAAGFLVILGLLAATGPAHAQVTTPPRGSPLRSAILDGLRPMVEAEVGGPVEFVVDDLRVLGEWAFALVTPQRPGGGAIPYTYTRYQARIDAGVFDNQATALLRQTPDGWLVYEYELGATDLPWVVWGDRYPVPWEVFPGR</sequence>
<keyword evidence="1" id="KW-0732">Signal</keyword>
<feature type="chain" id="PRO_5011511708" evidence="1">
    <location>
        <begin position="23"/>
        <end position="143"/>
    </location>
</feature>
<evidence type="ECO:0000313" key="2">
    <source>
        <dbReference type="EMBL" id="SDB50733.1"/>
    </source>
</evidence>
<evidence type="ECO:0000313" key="3">
    <source>
        <dbReference type="Proteomes" id="UP000199071"/>
    </source>
</evidence>
<dbReference type="EMBL" id="FMXQ01000009">
    <property type="protein sequence ID" value="SDB50733.1"/>
    <property type="molecule type" value="Genomic_DNA"/>
</dbReference>
<dbReference type="STRING" id="665467.SAMN02982931_03977"/>
<dbReference type="AlphaFoldDB" id="A0A1G6E007"/>